<sequence length="213" mass="24243">FRRAMNTDKRDSKDTPMVADLKKQLAKIGRMPEMSVNVDRPVEAMSSSHSPRSPPDSNSKMVDSFSQMGFHDFSYHYPGINVVDTQQMRNEGVLDNKSWDSLPWPAVDRICYNLFHRHRIDNSDLSDLANLAQVSTHYFSDVSTFMSKVGNKPVKPVSLKECEIENVVLYYFARDETIDSASDANDVQRENSLQRSMQMGIFSVSAHFISSLH</sequence>
<keyword evidence="3" id="KW-1185">Reference proteome</keyword>
<feature type="non-terminal residue" evidence="2">
    <location>
        <position position="1"/>
    </location>
</feature>
<gene>
    <name evidence="2" type="ORF">PMAYCL1PPCAC_26484</name>
</gene>
<feature type="compositionally biased region" description="Low complexity" evidence="1">
    <location>
        <begin position="46"/>
        <end position="59"/>
    </location>
</feature>
<evidence type="ECO:0000256" key="1">
    <source>
        <dbReference type="SAM" id="MobiDB-lite"/>
    </source>
</evidence>
<evidence type="ECO:0000313" key="3">
    <source>
        <dbReference type="Proteomes" id="UP001328107"/>
    </source>
</evidence>
<accession>A0AAN5D623</accession>
<protein>
    <submittedName>
        <fullName evidence="2">Uncharacterized protein</fullName>
    </submittedName>
</protein>
<dbReference type="AlphaFoldDB" id="A0AAN5D623"/>
<dbReference type="EMBL" id="BTRK01000005">
    <property type="protein sequence ID" value="GMR56289.1"/>
    <property type="molecule type" value="Genomic_DNA"/>
</dbReference>
<reference evidence="3" key="1">
    <citation type="submission" date="2022-10" db="EMBL/GenBank/DDBJ databases">
        <title>Genome assembly of Pristionchus species.</title>
        <authorList>
            <person name="Yoshida K."/>
            <person name="Sommer R.J."/>
        </authorList>
    </citation>
    <scope>NUCLEOTIDE SEQUENCE [LARGE SCALE GENOMIC DNA]</scope>
    <source>
        <strain evidence="3">RS5460</strain>
    </source>
</reference>
<feature type="region of interest" description="Disordered" evidence="1">
    <location>
        <begin position="29"/>
        <end position="61"/>
    </location>
</feature>
<comment type="caution">
    <text evidence="2">The sequence shown here is derived from an EMBL/GenBank/DDBJ whole genome shotgun (WGS) entry which is preliminary data.</text>
</comment>
<evidence type="ECO:0000313" key="2">
    <source>
        <dbReference type="EMBL" id="GMR56289.1"/>
    </source>
</evidence>
<dbReference type="Proteomes" id="UP001328107">
    <property type="component" value="Unassembled WGS sequence"/>
</dbReference>
<name>A0AAN5D623_9BILA</name>
<organism evidence="2 3">
    <name type="scientific">Pristionchus mayeri</name>
    <dbReference type="NCBI Taxonomy" id="1317129"/>
    <lineage>
        <taxon>Eukaryota</taxon>
        <taxon>Metazoa</taxon>
        <taxon>Ecdysozoa</taxon>
        <taxon>Nematoda</taxon>
        <taxon>Chromadorea</taxon>
        <taxon>Rhabditida</taxon>
        <taxon>Rhabditina</taxon>
        <taxon>Diplogasteromorpha</taxon>
        <taxon>Diplogasteroidea</taxon>
        <taxon>Neodiplogasteridae</taxon>
        <taxon>Pristionchus</taxon>
    </lineage>
</organism>
<proteinExistence type="predicted"/>